<comment type="caution">
    <text evidence="2">The sequence shown here is derived from an EMBL/GenBank/DDBJ whole genome shotgun (WGS) entry which is preliminary data.</text>
</comment>
<sequence>MASKVSGDESPESPKKNYTFTPFE</sequence>
<organism evidence="2 3">
    <name type="scientific">Rotaria magnacalcarata</name>
    <dbReference type="NCBI Taxonomy" id="392030"/>
    <lineage>
        <taxon>Eukaryota</taxon>
        <taxon>Metazoa</taxon>
        <taxon>Spiralia</taxon>
        <taxon>Gnathifera</taxon>
        <taxon>Rotifera</taxon>
        <taxon>Eurotatoria</taxon>
        <taxon>Bdelloidea</taxon>
        <taxon>Philodinida</taxon>
        <taxon>Philodinidae</taxon>
        <taxon>Rotaria</taxon>
    </lineage>
</organism>
<name>A0A8S3B1M7_9BILA</name>
<accession>A0A8S3B1M7</accession>
<evidence type="ECO:0000256" key="1">
    <source>
        <dbReference type="SAM" id="MobiDB-lite"/>
    </source>
</evidence>
<proteinExistence type="predicted"/>
<evidence type="ECO:0000313" key="2">
    <source>
        <dbReference type="EMBL" id="CAF4786393.1"/>
    </source>
</evidence>
<feature type="region of interest" description="Disordered" evidence="1">
    <location>
        <begin position="1"/>
        <end position="24"/>
    </location>
</feature>
<protein>
    <submittedName>
        <fullName evidence="2">Uncharacterized protein</fullName>
    </submittedName>
</protein>
<dbReference type="Proteomes" id="UP000681720">
    <property type="component" value="Unassembled WGS sequence"/>
</dbReference>
<gene>
    <name evidence="2" type="ORF">GIL414_LOCUS46557</name>
</gene>
<reference evidence="2" key="1">
    <citation type="submission" date="2021-02" db="EMBL/GenBank/DDBJ databases">
        <authorList>
            <person name="Nowell W R."/>
        </authorList>
    </citation>
    <scope>NUCLEOTIDE SEQUENCE</scope>
</reference>
<dbReference type="EMBL" id="CAJOBJ010146532">
    <property type="protein sequence ID" value="CAF4786393.1"/>
    <property type="molecule type" value="Genomic_DNA"/>
</dbReference>
<feature type="non-terminal residue" evidence="2">
    <location>
        <position position="24"/>
    </location>
</feature>
<evidence type="ECO:0000313" key="3">
    <source>
        <dbReference type="Proteomes" id="UP000681720"/>
    </source>
</evidence>
<dbReference type="AlphaFoldDB" id="A0A8S3B1M7"/>